<evidence type="ECO:0000256" key="3">
    <source>
        <dbReference type="ARBA" id="ARBA00023163"/>
    </source>
</evidence>
<dbReference type="Proteomes" id="UP001168380">
    <property type="component" value="Unassembled WGS sequence"/>
</dbReference>
<reference evidence="6" key="1">
    <citation type="submission" date="2023-07" db="EMBL/GenBank/DDBJ databases">
        <title>Gilvimarinus algae sp. nov., isolated from the surface of Kelp.</title>
        <authorList>
            <person name="Sun Y.Y."/>
            <person name="Gong Y."/>
            <person name="Du Z.J."/>
        </authorList>
    </citation>
    <scope>NUCLEOTIDE SEQUENCE</scope>
    <source>
        <strain evidence="6">SDUM040014</strain>
    </source>
</reference>
<dbReference type="InterPro" id="IPR018060">
    <property type="entry name" value="HTH_AraC"/>
</dbReference>
<comment type="caution">
    <text evidence="6">The sequence shown here is derived from an EMBL/GenBank/DDBJ whole genome shotgun (WGS) entry which is preliminary data.</text>
</comment>
<feature type="domain" description="HTH araC/xylS-type" evidence="5">
    <location>
        <begin position="156"/>
        <end position="243"/>
    </location>
</feature>
<organism evidence="6 7">
    <name type="scientific">Gilvimarinus algae</name>
    <dbReference type="NCBI Taxonomy" id="3058037"/>
    <lineage>
        <taxon>Bacteria</taxon>
        <taxon>Pseudomonadati</taxon>
        <taxon>Pseudomonadota</taxon>
        <taxon>Gammaproteobacteria</taxon>
        <taxon>Cellvibrionales</taxon>
        <taxon>Cellvibrionaceae</taxon>
        <taxon>Gilvimarinus</taxon>
    </lineage>
</organism>
<feature type="region of interest" description="Disordered" evidence="4">
    <location>
        <begin position="1"/>
        <end position="20"/>
    </location>
</feature>
<evidence type="ECO:0000256" key="2">
    <source>
        <dbReference type="ARBA" id="ARBA00023125"/>
    </source>
</evidence>
<dbReference type="Pfam" id="PF20240">
    <property type="entry name" value="DUF6597"/>
    <property type="match status" value="1"/>
</dbReference>
<keyword evidence="1" id="KW-0805">Transcription regulation</keyword>
<evidence type="ECO:0000313" key="6">
    <source>
        <dbReference type="EMBL" id="MDO3382726.1"/>
    </source>
</evidence>
<dbReference type="Gene3D" id="1.10.10.60">
    <property type="entry name" value="Homeodomain-like"/>
    <property type="match status" value="1"/>
</dbReference>
<sequence length="246" mass="27648">MYEPVQDGRDKSLDSVRYSEAKPPEELSEVVHNYWELKTQAPLAEDFTLHALPDACVNLLFNLKDTAIAGVTALQTTYTTLNLGRDFHYAGVQFFPGVWCTSAHDTTDSFVGSPYQGSLPLVKTAEKLAALDFSASSPVFSALVSELAERGMVKDNPVTKSILENLEVIRSVADMAEVTHKSARQLQRILKASTGFSPHDLLKVLRLQRSFKRHYLDAYTDQSHFIRSFREITGYTPADYYKKYDV</sequence>
<evidence type="ECO:0000259" key="5">
    <source>
        <dbReference type="PROSITE" id="PS01124"/>
    </source>
</evidence>
<gene>
    <name evidence="6" type="ORF">QWI16_11140</name>
</gene>
<dbReference type="PANTHER" id="PTHR46796">
    <property type="entry name" value="HTH-TYPE TRANSCRIPTIONAL ACTIVATOR RHAS-RELATED"/>
    <property type="match status" value="1"/>
</dbReference>
<evidence type="ECO:0000256" key="4">
    <source>
        <dbReference type="SAM" id="MobiDB-lite"/>
    </source>
</evidence>
<keyword evidence="2" id="KW-0238">DNA-binding</keyword>
<dbReference type="InterPro" id="IPR050204">
    <property type="entry name" value="AraC_XylS_family_regulators"/>
</dbReference>
<dbReference type="PANTHER" id="PTHR46796:SF13">
    <property type="entry name" value="HTH-TYPE TRANSCRIPTIONAL ACTIVATOR RHAS"/>
    <property type="match status" value="1"/>
</dbReference>
<protein>
    <submittedName>
        <fullName evidence="6">AraC family transcriptional regulator</fullName>
    </submittedName>
</protein>
<keyword evidence="7" id="KW-1185">Reference proteome</keyword>
<dbReference type="InterPro" id="IPR046532">
    <property type="entry name" value="DUF6597"/>
</dbReference>
<dbReference type="EMBL" id="JAULRT010000052">
    <property type="protein sequence ID" value="MDO3382726.1"/>
    <property type="molecule type" value="Genomic_DNA"/>
</dbReference>
<dbReference type="SMART" id="SM00342">
    <property type="entry name" value="HTH_ARAC"/>
    <property type="match status" value="1"/>
</dbReference>
<name>A0ABT8TF51_9GAMM</name>
<evidence type="ECO:0000256" key="1">
    <source>
        <dbReference type="ARBA" id="ARBA00023015"/>
    </source>
</evidence>
<proteinExistence type="predicted"/>
<keyword evidence="3" id="KW-0804">Transcription</keyword>
<evidence type="ECO:0000313" key="7">
    <source>
        <dbReference type="Proteomes" id="UP001168380"/>
    </source>
</evidence>
<accession>A0ABT8TF51</accession>
<dbReference type="RefSeq" id="WP_302713139.1">
    <property type="nucleotide sequence ID" value="NZ_JAULRT010000052.1"/>
</dbReference>
<dbReference type="PROSITE" id="PS01124">
    <property type="entry name" value="HTH_ARAC_FAMILY_2"/>
    <property type="match status" value="1"/>
</dbReference>